<proteinExistence type="predicted"/>
<evidence type="ECO:0000313" key="3">
    <source>
        <dbReference type="Proteomes" id="UP001595752"/>
    </source>
</evidence>
<name>A0ABV8B7J9_9BACI</name>
<evidence type="ECO:0000313" key="2">
    <source>
        <dbReference type="EMBL" id="MFC3885156.1"/>
    </source>
</evidence>
<dbReference type="RefSeq" id="WP_377917287.1">
    <property type="nucleotide sequence ID" value="NZ_JBHRZT010000068.1"/>
</dbReference>
<keyword evidence="3" id="KW-1185">Reference proteome</keyword>
<organism evidence="2 3">
    <name type="scientific">Bacillus songklensis</name>
    <dbReference type="NCBI Taxonomy" id="1069116"/>
    <lineage>
        <taxon>Bacteria</taxon>
        <taxon>Bacillati</taxon>
        <taxon>Bacillota</taxon>
        <taxon>Bacilli</taxon>
        <taxon>Bacillales</taxon>
        <taxon>Bacillaceae</taxon>
        <taxon>Bacillus</taxon>
    </lineage>
</organism>
<sequence length="48" mass="5673">MKKNHGEDLSRLIQNVEKKRSNAFPEEFTSPDRQTEIAREREKEITAD</sequence>
<reference evidence="3" key="1">
    <citation type="journal article" date="2019" name="Int. J. Syst. Evol. Microbiol.">
        <title>The Global Catalogue of Microorganisms (GCM) 10K type strain sequencing project: providing services to taxonomists for standard genome sequencing and annotation.</title>
        <authorList>
            <consortium name="The Broad Institute Genomics Platform"/>
            <consortium name="The Broad Institute Genome Sequencing Center for Infectious Disease"/>
            <person name="Wu L."/>
            <person name="Ma J."/>
        </authorList>
    </citation>
    <scope>NUCLEOTIDE SEQUENCE [LARGE SCALE GENOMIC DNA]</scope>
    <source>
        <strain evidence="3">CCUG 61889</strain>
    </source>
</reference>
<gene>
    <name evidence="2" type="ORF">ACFOU2_17450</name>
</gene>
<protein>
    <submittedName>
        <fullName evidence="2">Uncharacterized protein</fullName>
    </submittedName>
</protein>
<feature type="compositionally biased region" description="Basic and acidic residues" evidence="1">
    <location>
        <begin position="33"/>
        <end position="48"/>
    </location>
</feature>
<dbReference type="Proteomes" id="UP001595752">
    <property type="component" value="Unassembled WGS sequence"/>
</dbReference>
<dbReference type="EMBL" id="JBHRZT010000068">
    <property type="protein sequence ID" value="MFC3885156.1"/>
    <property type="molecule type" value="Genomic_DNA"/>
</dbReference>
<evidence type="ECO:0000256" key="1">
    <source>
        <dbReference type="SAM" id="MobiDB-lite"/>
    </source>
</evidence>
<comment type="caution">
    <text evidence="2">The sequence shown here is derived from an EMBL/GenBank/DDBJ whole genome shotgun (WGS) entry which is preliminary data.</text>
</comment>
<accession>A0ABV8B7J9</accession>
<feature type="compositionally biased region" description="Basic and acidic residues" evidence="1">
    <location>
        <begin position="1"/>
        <end position="20"/>
    </location>
</feature>
<feature type="region of interest" description="Disordered" evidence="1">
    <location>
        <begin position="1"/>
        <end position="48"/>
    </location>
</feature>